<dbReference type="RefSeq" id="WP_243323451.1">
    <property type="nucleotide sequence ID" value="NZ_JAKZMM010000006.1"/>
</dbReference>
<organism evidence="2 3">
    <name type="scientific">Parabacteroides faecalis</name>
    <dbReference type="NCBI Taxonomy" id="2924040"/>
    <lineage>
        <taxon>Bacteria</taxon>
        <taxon>Pseudomonadati</taxon>
        <taxon>Bacteroidota</taxon>
        <taxon>Bacteroidia</taxon>
        <taxon>Bacteroidales</taxon>
        <taxon>Tannerellaceae</taxon>
        <taxon>Parabacteroides</taxon>
    </lineage>
</organism>
<comment type="caution">
    <text evidence="2">The sequence shown here is derived from an EMBL/GenBank/DDBJ whole genome shotgun (WGS) entry which is preliminary data.</text>
</comment>
<evidence type="ECO:0000313" key="2">
    <source>
        <dbReference type="EMBL" id="MCJ2379703.1"/>
    </source>
</evidence>
<feature type="signal peptide" evidence="1">
    <location>
        <begin position="1"/>
        <end position="22"/>
    </location>
</feature>
<feature type="chain" id="PRO_5045838558" evidence="1">
    <location>
        <begin position="23"/>
        <end position="667"/>
    </location>
</feature>
<accession>A0ABT0BY48</accession>
<reference evidence="2 3" key="1">
    <citation type="submission" date="2022-03" db="EMBL/GenBank/DDBJ databases">
        <title>Parabacteroides sp. nov. isolated from swine feces.</title>
        <authorList>
            <person name="Bak J.E."/>
        </authorList>
    </citation>
    <scope>NUCLEOTIDE SEQUENCE [LARGE SCALE GENOMIC DNA]</scope>
    <source>
        <strain evidence="2 3">AGMB00274</strain>
    </source>
</reference>
<dbReference type="InterPro" id="IPR026444">
    <property type="entry name" value="Secre_tail"/>
</dbReference>
<name>A0ABT0BY48_9BACT</name>
<protein>
    <submittedName>
        <fullName evidence="2">T9SS type A sorting domain-containing protein</fullName>
    </submittedName>
</protein>
<keyword evidence="3" id="KW-1185">Reference proteome</keyword>
<sequence length="667" mass="77627">MKHIYKNLMIWVVSLSGMSLTAQTVADKHKAMLPQSGKLQWEKTVKAMPNPQMPVTRILHDRMNQSVISRSASLRATTAQAMQLDSIIDCSPKGEKQSKYVYQYNAQGKITEELEYSWNDQGWIPNSRYLYEYDANGNCLSNVYYKLNGSDWRLFSKEVSTYDSANHLTSISENYYNIAEEITSQYYTEYNSKGSQTKYEYKELRDGVLTLTLQDQYSYDSANRQTHAESKFLDENGEWHFTLYVDYEYNSQGKTTLYENYSWNADEGKLFLIQGYYTQYDDMGRNIYNEQKDWNGSGYERVAFRVDYDENNKIILKEDLRDNPDMYRHSIEEYTYVDGLSSTSNLKDTLIWKDDGSKEVSYTSTDYKYNDQGRLLLEETFDVDPETEQRGTKISSMEMTYDSLSRITAMISSFYENNSISDRDKTEYEYIDDNGNYIESYYNWDNESKDWILSYKTKREYVQTGVESYYYQDSSWDEESGKWIISVGYKFEYEGDSNNYTQMEYRWSKDAGDWVINYGYKFVDETNGENHCEVTANYDVDNACWVVAESNKREVTDGNPKIIKQYSLPKNDLENWQLDGISYYYYSESSVANESIDAVDARIYTRPGTIHVDMEGKAALSVYAANGACCYQSSISGSTDVSNLQRGIYFVVLQSDSGTKKVKVLVK</sequence>
<gene>
    <name evidence="2" type="ORF">MUN53_03625</name>
</gene>
<keyword evidence="1" id="KW-0732">Signal</keyword>
<proteinExistence type="predicted"/>
<evidence type="ECO:0000256" key="1">
    <source>
        <dbReference type="SAM" id="SignalP"/>
    </source>
</evidence>
<evidence type="ECO:0000313" key="3">
    <source>
        <dbReference type="Proteomes" id="UP001165444"/>
    </source>
</evidence>
<dbReference type="EMBL" id="JAKZMM010000006">
    <property type="protein sequence ID" value="MCJ2379703.1"/>
    <property type="molecule type" value="Genomic_DNA"/>
</dbReference>
<dbReference type="Gene3D" id="2.40.128.720">
    <property type="match status" value="3"/>
</dbReference>
<dbReference type="NCBIfam" id="TIGR04183">
    <property type="entry name" value="Por_Secre_tail"/>
    <property type="match status" value="1"/>
</dbReference>
<dbReference type="Proteomes" id="UP001165444">
    <property type="component" value="Unassembled WGS sequence"/>
</dbReference>